<dbReference type="AlphaFoldDB" id="A0A7Z7KCT8"/>
<accession>A0A7Z7KCT8</accession>
<sequence>MTDIESQRAFIANIKKMFSDIEEAYAKEKDPIARCELAIGYLKLGSYLEDFGILSTKCI</sequence>
<dbReference type="EMBL" id="UAVB01000012">
    <property type="protein sequence ID" value="SQA20336.1"/>
    <property type="molecule type" value="Genomic_DNA"/>
</dbReference>
<dbReference type="EMBL" id="UAVB01000003">
    <property type="protein sequence ID" value="SQA20064.1"/>
    <property type="molecule type" value="Genomic_DNA"/>
</dbReference>
<organism evidence="3 6">
    <name type="scientific">Streptococcus agalactiae</name>
    <dbReference type="NCBI Taxonomy" id="1311"/>
    <lineage>
        <taxon>Bacteria</taxon>
        <taxon>Bacillati</taxon>
        <taxon>Bacillota</taxon>
        <taxon>Bacilli</taxon>
        <taxon>Lactobacillales</taxon>
        <taxon>Streptococcaceae</taxon>
        <taxon>Streptococcus</taxon>
    </lineage>
</organism>
<evidence type="ECO:0000313" key="2">
    <source>
        <dbReference type="EMBL" id="SQA20064.1"/>
    </source>
</evidence>
<gene>
    <name evidence="1" type="ORF">NCTC8181_00022</name>
    <name evidence="2" type="ORF">NCTC8181_02414</name>
    <name evidence="3" type="ORF">NCTC8181_02483</name>
    <name evidence="4" type="ORF">NCTC8181_02635</name>
    <name evidence="5" type="ORF">NCTC8181_02686</name>
</gene>
<evidence type="ECO:0000313" key="6">
    <source>
        <dbReference type="Proteomes" id="UP000250200"/>
    </source>
</evidence>
<evidence type="ECO:0000313" key="5">
    <source>
        <dbReference type="EMBL" id="SQA20336.1"/>
    </source>
</evidence>
<proteinExistence type="predicted"/>
<dbReference type="EMBL" id="UAVB01000011">
    <property type="protein sequence ID" value="SQA20285.1"/>
    <property type="molecule type" value="Genomic_DNA"/>
</dbReference>
<comment type="caution">
    <text evidence="3">The sequence shown here is derived from an EMBL/GenBank/DDBJ whole genome shotgun (WGS) entry which is preliminary data.</text>
</comment>
<dbReference type="EMBL" id="UAVB01000001">
    <property type="protein sequence ID" value="SQA17116.1"/>
    <property type="molecule type" value="Genomic_DNA"/>
</dbReference>
<dbReference type="RefSeq" id="WP_000129623.1">
    <property type="nucleotide sequence ID" value="NZ_CAACXY010000005.1"/>
</dbReference>
<dbReference type="Proteomes" id="UP000250200">
    <property type="component" value="Unassembled WGS sequence"/>
</dbReference>
<name>A0A7Z7KCT8_STRAG</name>
<evidence type="ECO:0000313" key="3">
    <source>
        <dbReference type="EMBL" id="SQA20133.1"/>
    </source>
</evidence>
<reference evidence="3 6" key="1">
    <citation type="submission" date="2018-06" db="EMBL/GenBank/DDBJ databases">
        <authorList>
            <consortium name="Pathogen Informatics"/>
            <person name="Doyle S."/>
        </authorList>
    </citation>
    <scope>NUCLEOTIDE SEQUENCE [LARGE SCALE GENOMIC DNA]</scope>
    <source>
        <strain evidence="3 6">NCTC8181</strain>
    </source>
</reference>
<evidence type="ECO:0000313" key="4">
    <source>
        <dbReference type="EMBL" id="SQA20285.1"/>
    </source>
</evidence>
<protein>
    <submittedName>
        <fullName evidence="3">Uncharacterized protein</fullName>
    </submittedName>
</protein>
<dbReference type="EMBL" id="UAVB01000005">
    <property type="protein sequence ID" value="SQA20133.1"/>
    <property type="molecule type" value="Genomic_DNA"/>
</dbReference>
<evidence type="ECO:0000313" key="1">
    <source>
        <dbReference type="EMBL" id="SQA17116.1"/>
    </source>
</evidence>